<accession>A0ABP9NSF4</accession>
<organism evidence="2 3">
    <name type="scientific">Pseudonocardia adelaidensis</name>
    <dbReference type="NCBI Taxonomy" id="648754"/>
    <lineage>
        <taxon>Bacteria</taxon>
        <taxon>Bacillati</taxon>
        <taxon>Actinomycetota</taxon>
        <taxon>Actinomycetes</taxon>
        <taxon>Pseudonocardiales</taxon>
        <taxon>Pseudonocardiaceae</taxon>
        <taxon>Pseudonocardia</taxon>
    </lineage>
</organism>
<evidence type="ECO:0000259" key="1">
    <source>
        <dbReference type="PROSITE" id="PS50994"/>
    </source>
</evidence>
<protein>
    <recommendedName>
        <fullName evidence="1">Integrase catalytic domain-containing protein</fullName>
    </recommendedName>
</protein>
<dbReference type="PANTHER" id="PTHR35004:SF8">
    <property type="entry name" value="TRANSPOSASE RV3428C-RELATED"/>
    <property type="match status" value="1"/>
</dbReference>
<feature type="domain" description="Integrase catalytic" evidence="1">
    <location>
        <begin position="1"/>
        <end position="73"/>
    </location>
</feature>
<dbReference type="EMBL" id="BAABJO010000020">
    <property type="protein sequence ID" value="GAA5129475.1"/>
    <property type="molecule type" value="Genomic_DNA"/>
</dbReference>
<dbReference type="InterPro" id="IPR001584">
    <property type="entry name" value="Integrase_cat-core"/>
</dbReference>
<dbReference type="Proteomes" id="UP001500804">
    <property type="component" value="Unassembled WGS sequence"/>
</dbReference>
<name>A0ABP9NSF4_9PSEU</name>
<sequence length="73" mass="7806">MLVCRPADPEAKGLIERAHDYLERSFLPGRAFAGPAEFNAQLTDWLAVVNPGPAARWAGGGERAACRLGQSPT</sequence>
<dbReference type="PROSITE" id="PS50994">
    <property type="entry name" value="INTEGRASE"/>
    <property type="match status" value="1"/>
</dbReference>
<evidence type="ECO:0000313" key="2">
    <source>
        <dbReference type="EMBL" id="GAA5129475.1"/>
    </source>
</evidence>
<comment type="caution">
    <text evidence="2">The sequence shown here is derived from an EMBL/GenBank/DDBJ whole genome shotgun (WGS) entry which is preliminary data.</text>
</comment>
<evidence type="ECO:0000313" key="3">
    <source>
        <dbReference type="Proteomes" id="UP001500804"/>
    </source>
</evidence>
<dbReference type="PANTHER" id="PTHR35004">
    <property type="entry name" value="TRANSPOSASE RV3428C-RELATED"/>
    <property type="match status" value="1"/>
</dbReference>
<gene>
    <name evidence="2" type="ORF">GCM10023320_50000</name>
</gene>
<reference evidence="3" key="1">
    <citation type="journal article" date="2019" name="Int. J. Syst. Evol. Microbiol.">
        <title>The Global Catalogue of Microorganisms (GCM) 10K type strain sequencing project: providing services to taxonomists for standard genome sequencing and annotation.</title>
        <authorList>
            <consortium name="The Broad Institute Genomics Platform"/>
            <consortium name="The Broad Institute Genome Sequencing Center for Infectious Disease"/>
            <person name="Wu L."/>
            <person name="Ma J."/>
        </authorList>
    </citation>
    <scope>NUCLEOTIDE SEQUENCE [LARGE SCALE GENOMIC DNA]</scope>
    <source>
        <strain evidence="3">JCM 18302</strain>
    </source>
</reference>
<keyword evidence="3" id="KW-1185">Reference proteome</keyword>
<proteinExistence type="predicted"/>